<protein>
    <submittedName>
        <fullName evidence="3">PorV/PorQ family protein</fullName>
    </submittedName>
</protein>
<name>A0A7V5RP53_CALAY</name>
<dbReference type="InterPro" id="IPR045741">
    <property type="entry name" value="PorV"/>
</dbReference>
<dbReference type="SUPFAM" id="SSF56935">
    <property type="entry name" value="Porins"/>
    <property type="match status" value="1"/>
</dbReference>
<dbReference type="Gene3D" id="2.40.160.60">
    <property type="entry name" value="Outer membrane protein transport protein (OMPP1/FadL/TodX)"/>
    <property type="match status" value="1"/>
</dbReference>
<evidence type="ECO:0000259" key="2">
    <source>
        <dbReference type="Pfam" id="PF19572"/>
    </source>
</evidence>
<accession>A0A7V5RP53</accession>
<feature type="chain" id="PRO_5031178794" evidence="1">
    <location>
        <begin position="19"/>
        <end position="316"/>
    </location>
</feature>
<sequence>MKKLFLPLLLMLGAPLLAGTPITRSFEFLRTDFYPRTVATGGAFVTFSGDVGTLLFNPAGMALSTKQHYAFALNKYLLDINGGLAAYTRRIEGLGVVSALVSYMNYGEFKETNTFARETGNTFSANDVSFNVSLSDMLGEGLSYGVTLKYIFSQIESYNASSVALDFGLLWQVPYDEGIRLGFAVTNLGSNFEYYGSVQERLPLDMRLGFSKKLAHLPLTIALSLIHLADPVDSFSGYFKRFAVGGEFTLSESLRFRLGYDHALNRDLNDELQGTRFGGVSGGLGLYYKNFRFDYAYSDYDLLGGTHRLSLTGTLD</sequence>
<evidence type="ECO:0000313" key="3">
    <source>
        <dbReference type="EMBL" id="HHM01907.1"/>
    </source>
</evidence>
<organism evidence="3">
    <name type="scientific">Caldithrix abyssi</name>
    <dbReference type="NCBI Taxonomy" id="187145"/>
    <lineage>
        <taxon>Bacteria</taxon>
        <taxon>Pseudomonadati</taxon>
        <taxon>Calditrichota</taxon>
        <taxon>Calditrichia</taxon>
        <taxon>Calditrichales</taxon>
        <taxon>Calditrichaceae</taxon>
        <taxon>Caldithrix</taxon>
    </lineage>
</organism>
<feature type="domain" description="Type IX secretion system protein PorV" evidence="2">
    <location>
        <begin position="23"/>
        <end position="210"/>
    </location>
</feature>
<dbReference type="NCBIfam" id="NF033709">
    <property type="entry name" value="PorV_fam"/>
    <property type="match status" value="1"/>
</dbReference>
<dbReference type="EMBL" id="DRLI01000105">
    <property type="protein sequence ID" value="HHM01907.1"/>
    <property type="molecule type" value="Genomic_DNA"/>
</dbReference>
<dbReference type="Pfam" id="PF19572">
    <property type="entry name" value="PorV"/>
    <property type="match status" value="1"/>
</dbReference>
<gene>
    <name evidence="3" type="ORF">ENJ15_02770</name>
</gene>
<reference evidence="3" key="1">
    <citation type="journal article" date="2020" name="mSystems">
        <title>Genome- and Community-Level Interaction Insights into Carbon Utilization and Element Cycling Functions of Hydrothermarchaeota in Hydrothermal Sediment.</title>
        <authorList>
            <person name="Zhou Z."/>
            <person name="Liu Y."/>
            <person name="Xu W."/>
            <person name="Pan J."/>
            <person name="Luo Z.H."/>
            <person name="Li M."/>
        </authorList>
    </citation>
    <scope>NUCLEOTIDE SEQUENCE [LARGE SCALE GENOMIC DNA]</scope>
    <source>
        <strain evidence="3">HyVt-460</strain>
    </source>
</reference>
<evidence type="ECO:0000256" key="1">
    <source>
        <dbReference type="SAM" id="SignalP"/>
    </source>
</evidence>
<feature type="signal peptide" evidence="1">
    <location>
        <begin position="1"/>
        <end position="18"/>
    </location>
</feature>
<dbReference type="Proteomes" id="UP000885771">
    <property type="component" value="Unassembled WGS sequence"/>
</dbReference>
<comment type="caution">
    <text evidence="3">The sequence shown here is derived from an EMBL/GenBank/DDBJ whole genome shotgun (WGS) entry which is preliminary data.</text>
</comment>
<dbReference type="AlphaFoldDB" id="A0A7V5RP53"/>
<keyword evidence="1" id="KW-0732">Signal</keyword>
<proteinExistence type="predicted"/>